<dbReference type="EMBL" id="CALNXI010000249">
    <property type="protein sequence ID" value="CAH3023158.1"/>
    <property type="molecule type" value="Genomic_DNA"/>
</dbReference>
<organism evidence="2 3">
    <name type="scientific">Porites evermanni</name>
    <dbReference type="NCBI Taxonomy" id="104178"/>
    <lineage>
        <taxon>Eukaryota</taxon>
        <taxon>Metazoa</taxon>
        <taxon>Cnidaria</taxon>
        <taxon>Anthozoa</taxon>
        <taxon>Hexacorallia</taxon>
        <taxon>Scleractinia</taxon>
        <taxon>Fungiina</taxon>
        <taxon>Poritidae</taxon>
        <taxon>Porites</taxon>
    </lineage>
</organism>
<evidence type="ECO:0000313" key="2">
    <source>
        <dbReference type="EMBL" id="CAH3023158.1"/>
    </source>
</evidence>
<reference evidence="2 3" key="1">
    <citation type="submission" date="2022-05" db="EMBL/GenBank/DDBJ databases">
        <authorList>
            <consortium name="Genoscope - CEA"/>
            <person name="William W."/>
        </authorList>
    </citation>
    <scope>NUCLEOTIDE SEQUENCE [LARGE SCALE GENOMIC DNA]</scope>
</reference>
<evidence type="ECO:0000313" key="3">
    <source>
        <dbReference type="Proteomes" id="UP001159427"/>
    </source>
</evidence>
<protein>
    <submittedName>
        <fullName evidence="2">Uncharacterized protein</fullName>
    </submittedName>
</protein>
<sequence length="114" mass="13314">MIHWRRKRPCFLDTATPFADNEPMTVAWNTNIPVCFNCEIPCSNCMEELNEDMPMEMSTARALMSYEEIHQPAAHHPDDGHPSSEEDISDNELELRVRETPQLQMRLRSRKKVN</sequence>
<evidence type="ECO:0000256" key="1">
    <source>
        <dbReference type="SAM" id="MobiDB-lite"/>
    </source>
</evidence>
<feature type="compositionally biased region" description="Basic and acidic residues" evidence="1">
    <location>
        <begin position="67"/>
        <end position="84"/>
    </location>
</feature>
<comment type="caution">
    <text evidence="2">The sequence shown here is derived from an EMBL/GenBank/DDBJ whole genome shotgun (WGS) entry which is preliminary data.</text>
</comment>
<keyword evidence="3" id="KW-1185">Reference proteome</keyword>
<gene>
    <name evidence="2" type="ORF">PEVE_00018278</name>
</gene>
<accession>A0ABN8M493</accession>
<name>A0ABN8M493_9CNID</name>
<proteinExistence type="predicted"/>
<feature type="region of interest" description="Disordered" evidence="1">
    <location>
        <begin position="67"/>
        <end position="114"/>
    </location>
</feature>
<dbReference type="Proteomes" id="UP001159427">
    <property type="component" value="Unassembled WGS sequence"/>
</dbReference>